<accession>A0A7U7GEX9</accession>
<sequence>MLSLIVLRSVNMATITFYTLKFVEKLKSGGIPEDQAKVISEAFRDASGEAELVTKKDLQIELAPVRADINLIKWMLGILLGGVMALVLKTFFPM</sequence>
<dbReference type="EMBL" id="CBTK010000291">
    <property type="protein sequence ID" value="CDH47096.1"/>
    <property type="molecule type" value="Genomic_DNA"/>
</dbReference>
<comment type="caution">
    <text evidence="2">The sequence shown here is derived from an EMBL/GenBank/DDBJ whole genome shotgun (WGS) entry which is preliminary data.</text>
</comment>
<evidence type="ECO:0000313" key="2">
    <source>
        <dbReference type="EMBL" id="CDH47096.1"/>
    </source>
</evidence>
<name>A0A7U7GEX9_9GAMM</name>
<keyword evidence="1" id="KW-0472">Membrane</keyword>
<dbReference type="AlphaFoldDB" id="A0A7U7GEX9"/>
<keyword evidence="1" id="KW-0812">Transmembrane</keyword>
<dbReference type="Gene3D" id="1.20.5.340">
    <property type="match status" value="1"/>
</dbReference>
<organism evidence="2 3">
    <name type="scientific">Candidatus Contendobacter odensis Run_B_J11</name>
    <dbReference type="NCBI Taxonomy" id="1400861"/>
    <lineage>
        <taxon>Bacteria</taxon>
        <taxon>Pseudomonadati</taxon>
        <taxon>Pseudomonadota</taxon>
        <taxon>Gammaproteobacteria</taxon>
        <taxon>Candidatus Competibacteraceae</taxon>
        <taxon>Candidatus Contendibacter</taxon>
    </lineage>
</organism>
<protein>
    <submittedName>
        <fullName evidence="2">Phage protein</fullName>
    </submittedName>
</protein>
<feature type="transmembrane region" description="Helical" evidence="1">
    <location>
        <begin position="71"/>
        <end position="92"/>
    </location>
</feature>
<gene>
    <name evidence="2" type="ORF">BN874_730002</name>
</gene>
<keyword evidence="3" id="KW-1185">Reference proteome</keyword>
<evidence type="ECO:0000256" key="1">
    <source>
        <dbReference type="SAM" id="Phobius"/>
    </source>
</evidence>
<dbReference type="Proteomes" id="UP000019184">
    <property type="component" value="Unassembled WGS sequence"/>
</dbReference>
<proteinExistence type="predicted"/>
<evidence type="ECO:0000313" key="3">
    <source>
        <dbReference type="Proteomes" id="UP000019184"/>
    </source>
</evidence>
<keyword evidence="1" id="KW-1133">Transmembrane helix</keyword>
<reference evidence="2 3" key="1">
    <citation type="journal article" date="2014" name="ISME J.">
        <title>Candidatus Competibacter-lineage genomes retrieved from metagenomes reveal functional metabolic diversity.</title>
        <authorList>
            <person name="McIlroy S.J."/>
            <person name="Albertsen M."/>
            <person name="Andresen E.K."/>
            <person name="Saunders A.M."/>
            <person name="Kristiansen R."/>
            <person name="Stokholm-Bjerregaard M."/>
            <person name="Nielsen K.L."/>
            <person name="Nielsen P.H."/>
        </authorList>
    </citation>
    <scope>NUCLEOTIDE SEQUENCE [LARGE SCALE GENOMIC DNA]</scope>
    <source>
        <strain evidence="2 3">Run_B_J11</strain>
    </source>
</reference>